<keyword evidence="2" id="KW-0732">Signal</keyword>
<sequence length="1239" mass="130249">MRDGSSSLRSRAGRLALSLLFLASQSIWQANAFTFTSIPSPNLNLNGLGKVAFAGDFDSISLYQYEGQNEQSTGTNGAVLSRFPNGVFANISQTDGDIRAMCAFQANGTLQGIVFGGNFTSVNGMNTSGGVALLNPDTGNVTALPGLTGSVNALYCDADRGRVFLGGSFTGGGASNAIVWITGWTNMPFSGFNGPVNSITKAPNGKIVFGGVFNGLGGNSSAPRENNTQVLPIGSANLTAQTSSGRPGFTEPQNIVCKQGESQGSGQTWLLADDTAGFWKADFGFGFQPTKLRLHNTNFEDRGTKTWRYTALPDGGIMNFTYTDPSSGQQKFCDARCPLPQNNVTAQDFGFVNIVGMNSFKIDISEWYGAGGGLNGIELFQDDVFAYAINEFNEPKCGGVTTGATSSPTGPWVVTPSGQSQSQYLTARLTGDTLDPNSTFVVFSPDVPQSGNYSVQMFTPGCQGDGTCGTRGIVNITGSMAKSSSASKPISTTLYQTNLFDKYDTIFEGYIDATDGFRPQITLAPAANQGRDPLTIVAQRAKFILKSASSGNLNGLFEYDPGQQEVTNNLSDSVIDAAGASLSPRDDATVTALSSDSSRLFVGGNFSGDGFNNIFAIDETNSTALPGAGLDNQVLTMYINGSILYVGGNFTKTSNGETLGLNGVAAFSTSDNKWSALGAGVEGVVMYIVPFSLNITANTPEQVIGISGFFDRVNGFGTNQAFSAQNFAVWVPSRQNWLHNLNIGSISLQGALTAFTDIPGADTVFGGSINSQELGASGAASLQPGSPLSLNTLPATISAQQQQQASLRKRAIMGDRSNSTTGVVAATFYHENQMNKTILAGHFAATDTDGQNITNLLIIDNKDNNRVRGLDEGLNANSTFQALGVLSPNKNTNVLFAGGSVTGTINNNRINGIIAYDFGNNRYAGSQPPALQGVNVTVNAIAARPKSQDVYVAGQFESAGSLSCSGLCIWNTELNQWVSPGSNFGGVVTSMTWISDTKLLVAGNLTSGGNQTKIVTYDSSKSTFTDFNGARDLPGSVTALCIANTDGSQIWATGQGSDGSTFLQKYDGSKWTPVTDAFGQGTNVRGIQVLTLSKDHGNSDLIGSDQDLLILGQINVPNFGTASGVLYNGSTIQPFLLSTTSSNTPGSLSQVFVENPQNILKSSNKHLALGFIVLIALAIALALTFLLVVAGILVEWYRKRSKGYVPAPTSYPDRGANMSRVPPEHLFGGTLSANRPPAI</sequence>
<dbReference type="GO" id="GO:1902929">
    <property type="term" value="C:plasma membrane of growing cell tip"/>
    <property type="evidence" value="ECO:0007669"/>
    <property type="project" value="TreeGrafter"/>
</dbReference>
<keyword evidence="7" id="KW-1185">Reference proteome</keyword>
<evidence type="ECO:0000256" key="1">
    <source>
        <dbReference type="SAM" id="Phobius"/>
    </source>
</evidence>
<feature type="signal peptide" evidence="2">
    <location>
        <begin position="1"/>
        <end position="32"/>
    </location>
</feature>
<feature type="transmembrane region" description="Helical" evidence="1">
    <location>
        <begin position="1167"/>
        <end position="1194"/>
    </location>
</feature>
<organism evidence="6 7">
    <name type="scientific">Lophiotrema nucula</name>
    <dbReference type="NCBI Taxonomy" id="690887"/>
    <lineage>
        <taxon>Eukaryota</taxon>
        <taxon>Fungi</taxon>
        <taxon>Dikarya</taxon>
        <taxon>Ascomycota</taxon>
        <taxon>Pezizomycotina</taxon>
        <taxon>Dothideomycetes</taxon>
        <taxon>Pleosporomycetidae</taxon>
        <taxon>Pleosporales</taxon>
        <taxon>Lophiotremataceae</taxon>
        <taxon>Lophiotrema</taxon>
    </lineage>
</organism>
<feature type="domain" description="Rax2-like second" evidence="4">
    <location>
        <begin position="226"/>
        <end position="374"/>
    </location>
</feature>
<dbReference type="EMBL" id="ML977317">
    <property type="protein sequence ID" value="KAF2118571.1"/>
    <property type="molecule type" value="Genomic_DNA"/>
</dbReference>
<evidence type="ECO:0000259" key="5">
    <source>
        <dbReference type="Pfam" id="PF20843"/>
    </source>
</evidence>
<dbReference type="InterPro" id="IPR048266">
    <property type="entry name" value="Rax2-like_second"/>
</dbReference>
<gene>
    <name evidence="6" type="ORF">BDV96DRAFT_488711</name>
</gene>
<evidence type="ECO:0000313" key="6">
    <source>
        <dbReference type="EMBL" id="KAF2118571.1"/>
    </source>
</evidence>
<keyword evidence="1" id="KW-1133">Transmembrane helix</keyword>
<evidence type="ECO:0000259" key="3">
    <source>
        <dbReference type="Pfam" id="PF12768"/>
    </source>
</evidence>
<keyword evidence="1" id="KW-0812">Transmembrane</keyword>
<dbReference type="InterPro" id="IPR024982">
    <property type="entry name" value="Rax2-like_C"/>
</dbReference>
<proteinExistence type="predicted"/>
<evidence type="ECO:0000313" key="7">
    <source>
        <dbReference type="Proteomes" id="UP000799770"/>
    </source>
</evidence>
<accession>A0A6A5ZJZ4</accession>
<dbReference type="Pfam" id="PF20843">
    <property type="entry name" value="Rax2_3"/>
    <property type="match status" value="1"/>
</dbReference>
<dbReference type="SUPFAM" id="SSF50965">
    <property type="entry name" value="Galactose oxidase, central domain"/>
    <property type="match status" value="1"/>
</dbReference>
<dbReference type="InterPro" id="IPR011043">
    <property type="entry name" value="Gal_Oxase/kelch_b-propeller"/>
</dbReference>
<keyword evidence="1" id="KW-0472">Membrane</keyword>
<dbReference type="Pfam" id="PF20842">
    <property type="entry name" value="Rax2_2"/>
    <property type="match status" value="1"/>
</dbReference>
<dbReference type="Proteomes" id="UP000799770">
    <property type="component" value="Unassembled WGS sequence"/>
</dbReference>
<dbReference type="PANTHER" id="PTHR31778">
    <property type="entry name" value="BUD SITE SELECTION PROTEIN RAX2"/>
    <property type="match status" value="1"/>
</dbReference>
<dbReference type="OrthoDB" id="2503993at2759"/>
<name>A0A6A5ZJZ4_9PLEO</name>
<feature type="chain" id="PRO_5025550669" evidence="2">
    <location>
        <begin position="33"/>
        <end position="1239"/>
    </location>
</feature>
<feature type="domain" description="Rax2-like C-terminal" evidence="3">
    <location>
        <begin position="913"/>
        <end position="1162"/>
    </location>
</feature>
<dbReference type="PANTHER" id="PTHR31778:SF2">
    <property type="entry name" value="BUD SITE SELECTION PROTEIN RAX2"/>
    <property type="match status" value="1"/>
</dbReference>
<evidence type="ECO:0000259" key="4">
    <source>
        <dbReference type="Pfam" id="PF20842"/>
    </source>
</evidence>
<dbReference type="Pfam" id="PF12768">
    <property type="entry name" value="Rax2"/>
    <property type="match status" value="1"/>
</dbReference>
<protein>
    <submittedName>
        <fullName evidence="6">Cortical protein marker for cell polarity-domain-containing protein</fullName>
    </submittedName>
</protein>
<feature type="domain" description="Rax2-like third" evidence="5">
    <location>
        <begin position="385"/>
        <end position="545"/>
    </location>
</feature>
<dbReference type="AlphaFoldDB" id="A0A6A5ZJZ4"/>
<dbReference type="InterPro" id="IPR048265">
    <property type="entry name" value="Rax2-like_third"/>
</dbReference>
<dbReference type="SUPFAM" id="SSF50960">
    <property type="entry name" value="TolB, C-terminal domain"/>
    <property type="match status" value="1"/>
</dbReference>
<reference evidence="6" key="1">
    <citation type="journal article" date="2020" name="Stud. Mycol.">
        <title>101 Dothideomycetes genomes: a test case for predicting lifestyles and emergence of pathogens.</title>
        <authorList>
            <person name="Haridas S."/>
            <person name="Albert R."/>
            <person name="Binder M."/>
            <person name="Bloem J."/>
            <person name="Labutti K."/>
            <person name="Salamov A."/>
            <person name="Andreopoulos B."/>
            <person name="Baker S."/>
            <person name="Barry K."/>
            <person name="Bills G."/>
            <person name="Bluhm B."/>
            <person name="Cannon C."/>
            <person name="Castanera R."/>
            <person name="Culley D."/>
            <person name="Daum C."/>
            <person name="Ezra D."/>
            <person name="Gonzalez J."/>
            <person name="Henrissat B."/>
            <person name="Kuo A."/>
            <person name="Liang C."/>
            <person name="Lipzen A."/>
            <person name="Lutzoni F."/>
            <person name="Magnuson J."/>
            <person name="Mondo S."/>
            <person name="Nolan M."/>
            <person name="Ohm R."/>
            <person name="Pangilinan J."/>
            <person name="Park H.-J."/>
            <person name="Ramirez L."/>
            <person name="Alfaro M."/>
            <person name="Sun H."/>
            <person name="Tritt A."/>
            <person name="Yoshinaga Y."/>
            <person name="Zwiers L.-H."/>
            <person name="Turgeon B."/>
            <person name="Goodwin S."/>
            <person name="Spatafora J."/>
            <person name="Crous P."/>
            <person name="Grigoriev I."/>
        </authorList>
    </citation>
    <scope>NUCLEOTIDE SEQUENCE</scope>
    <source>
        <strain evidence="6">CBS 627.86</strain>
    </source>
</reference>
<evidence type="ECO:0000256" key="2">
    <source>
        <dbReference type="SAM" id="SignalP"/>
    </source>
</evidence>